<dbReference type="InterPro" id="IPR029069">
    <property type="entry name" value="HotDog_dom_sf"/>
</dbReference>
<organism evidence="2 3">
    <name type="scientific">Cryptosporangium japonicum</name>
    <dbReference type="NCBI Taxonomy" id="80872"/>
    <lineage>
        <taxon>Bacteria</taxon>
        <taxon>Bacillati</taxon>
        <taxon>Actinomycetota</taxon>
        <taxon>Actinomycetes</taxon>
        <taxon>Cryptosporangiales</taxon>
        <taxon>Cryptosporangiaceae</taxon>
        <taxon>Cryptosporangium</taxon>
    </lineage>
</organism>
<name>A0ABP3EDW9_9ACTN</name>
<evidence type="ECO:0000313" key="3">
    <source>
        <dbReference type="Proteomes" id="UP001500967"/>
    </source>
</evidence>
<gene>
    <name evidence="2" type="ORF">GCM10009539_52520</name>
</gene>
<dbReference type="InterPro" id="IPR025540">
    <property type="entry name" value="FlK"/>
</dbReference>
<reference evidence="3" key="1">
    <citation type="journal article" date="2019" name="Int. J. Syst. Evol. Microbiol.">
        <title>The Global Catalogue of Microorganisms (GCM) 10K type strain sequencing project: providing services to taxonomists for standard genome sequencing and annotation.</title>
        <authorList>
            <consortium name="The Broad Institute Genomics Platform"/>
            <consortium name="The Broad Institute Genome Sequencing Center for Infectious Disease"/>
            <person name="Wu L."/>
            <person name="Ma J."/>
        </authorList>
    </citation>
    <scope>NUCLEOTIDE SEQUENCE [LARGE SCALE GENOMIC DNA]</scope>
    <source>
        <strain evidence="3">JCM 10425</strain>
    </source>
</reference>
<proteinExistence type="predicted"/>
<keyword evidence="3" id="KW-1185">Reference proteome</keyword>
<dbReference type="PANTHER" id="PTHR36934">
    <property type="entry name" value="BLR0278 PROTEIN"/>
    <property type="match status" value="1"/>
</dbReference>
<comment type="caution">
    <text evidence="2">The sequence shown here is derived from an EMBL/GenBank/DDBJ whole genome shotgun (WGS) entry which is preliminary data.</text>
</comment>
<sequence length="153" mass="15884">MYLPLGLTGRAALTVTDADTAEAVGSGDVPVLATPRLFALAESATVDAVRAALPAEMTSVGVRVELAHRLPTPVGATATATATLETVDGRALRFTVVVRDDVDAVEAPDGRVVAEVTVERAAIDRARFLARLPKAERSDDQRGGIPAANEGVR</sequence>
<dbReference type="Gene3D" id="3.10.129.10">
    <property type="entry name" value="Hotdog Thioesterase"/>
    <property type="match status" value="1"/>
</dbReference>
<protein>
    <recommendedName>
        <fullName evidence="1">Fluoroacetyl-CoA-specific thioesterase-like domain-containing protein</fullName>
    </recommendedName>
</protein>
<dbReference type="EMBL" id="BAAAGX010000020">
    <property type="protein sequence ID" value="GAA0260532.1"/>
    <property type="molecule type" value="Genomic_DNA"/>
</dbReference>
<evidence type="ECO:0000259" key="1">
    <source>
        <dbReference type="Pfam" id="PF22636"/>
    </source>
</evidence>
<evidence type="ECO:0000313" key="2">
    <source>
        <dbReference type="EMBL" id="GAA0260532.1"/>
    </source>
</evidence>
<dbReference type="SUPFAM" id="SSF54637">
    <property type="entry name" value="Thioesterase/thiol ester dehydrase-isomerase"/>
    <property type="match status" value="1"/>
</dbReference>
<dbReference type="Pfam" id="PF22636">
    <property type="entry name" value="FlK"/>
    <property type="match status" value="1"/>
</dbReference>
<dbReference type="InterPro" id="IPR054485">
    <property type="entry name" value="FlK-like_dom"/>
</dbReference>
<dbReference type="PANTHER" id="PTHR36934:SF1">
    <property type="entry name" value="THIOESTERASE DOMAIN-CONTAINING PROTEIN"/>
    <property type="match status" value="1"/>
</dbReference>
<accession>A0ABP3EDW9</accession>
<feature type="domain" description="Fluoroacetyl-CoA-specific thioesterase-like" evidence="1">
    <location>
        <begin position="15"/>
        <end position="105"/>
    </location>
</feature>
<dbReference type="RefSeq" id="WP_344651579.1">
    <property type="nucleotide sequence ID" value="NZ_BAAAGX010000020.1"/>
</dbReference>
<dbReference type="Proteomes" id="UP001500967">
    <property type="component" value="Unassembled WGS sequence"/>
</dbReference>